<keyword evidence="2 7" id="KW-0645">Protease</keyword>
<dbReference type="GeneID" id="101493534"/>
<dbReference type="Pfam" id="PF02902">
    <property type="entry name" value="Peptidase_C48"/>
    <property type="match status" value="1"/>
</dbReference>
<evidence type="ECO:0000256" key="4">
    <source>
        <dbReference type="ARBA" id="ARBA00022807"/>
    </source>
</evidence>
<dbReference type="STRING" id="3827.A0A1S2YBE3"/>
<dbReference type="RefSeq" id="XP_004501822.1">
    <property type="nucleotide sequence ID" value="XM_004501765.3"/>
</dbReference>
<name>A0A1S2YBE3_CICAR</name>
<dbReference type="InterPro" id="IPR038765">
    <property type="entry name" value="Papain-like_cys_pep_sf"/>
</dbReference>
<sequence>MNTRKQKRETESGCAPKLVYSRLRNKTKTVRDVIEIDPEVDSRNQKKETESGCAPKLVYSRLRNKTKTVRDVIQIDPEVDSRNQKRETESGCAPKLVYSRRRNKTKTVRDVIEIDPEVDFANQEREINSRHGTEIAYAHHRNKTENVKDAIGCVSSNFPFDSNIIPRRPRTKSKRKFNGNEAPSRPKEKLNSEVFDNYLAKIWKSFSEDRKRSFAYLDSLWFSLYRNASSKDKVLNWIKKKEHIFTKAYVFVPIVCWGHWSLLILCHFGEDLQLVTGSRCMLLLDSLEMADPRRLEPEIRRFVQDIYKAGDRPETKHLISKIPLLVPKVPQQKDGTDCGNFVLYFIKLFLELAPKNFSIEGYPYFMKKDWFTFEDLDRFCENLIH</sequence>
<dbReference type="GO" id="GO:0006508">
    <property type="term" value="P:proteolysis"/>
    <property type="evidence" value="ECO:0007669"/>
    <property type="project" value="UniProtKB-KW"/>
</dbReference>
<protein>
    <submittedName>
        <fullName evidence="7">Probable ubiquitin-like-specific protease 2A isoform X1</fullName>
    </submittedName>
</protein>
<dbReference type="InterPro" id="IPR003653">
    <property type="entry name" value="Peptidase_C48_C"/>
</dbReference>
<evidence type="ECO:0000256" key="2">
    <source>
        <dbReference type="ARBA" id="ARBA00022670"/>
    </source>
</evidence>
<gene>
    <name evidence="7" type="primary">LOC101493534</name>
</gene>
<feature type="domain" description="Ubiquitin-like protease family profile" evidence="5">
    <location>
        <begin position="170"/>
        <end position="349"/>
    </location>
</feature>
<dbReference type="eggNOG" id="KOG0779">
    <property type="taxonomic scope" value="Eukaryota"/>
</dbReference>
<dbReference type="GO" id="GO:0016926">
    <property type="term" value="P:protein desumoylation"/>
    <property type="evidence" value="ECO:0007669"/>
    <property type="project" value="UniProtKB-ARBA"/>
</dbReference>
<dbReference type="PANTHER" id="PTHR46915:SF6">
    <property type="entry name" value="CYSTEINE PROTEINASES SUPERFAMILY PROTEIN"/>
    <property type="match status" value="1"/>
</dbReference>
<dbReference type="PaxDb" id="3827-XP_004501822.1"/>
<dbReference type="Proteomes" id="UP000087171">
    <property type="component" value="Chromosome Ca5"/>
</dbReference>
<dbReference type="PROSITE" id="PS50600">
    <property type="entry name" value="ULP_PROTEASE"/>
    <property type="match status" value="1"/>
</dbReference>
<keyword evidence="4" id="KW-0788">Thiol protease</keyword>
<dbReference type="AlphaFoldDB" id="A0A1S2YBE3"/>
<comment type="similarity">
    <text evidence="1">Belongs to the peptidase C48 family.</text>
</comment>
<evidence type="ECO:0000256" key="1">
    <source>
        <dbReference type="ARBA" id="ARBA00005234"/>
    </source>
</evidence>
<dbReference type="KEGG" id="cam:101493534"/>
<accession>A0A1S2YBE3</accession>
<evidence type="ECO:0000259" key="5">
    <source>
        <dbReference type="PROSITE" id="PS50600"/>
    </source>
</evidence>
<evidence type="ECO:0000313" key="6">
    <source>
        <dbReference type="Proteomes" id="UP000087171"/>
    </source>
</evidence>
<dbReference type="SUPFAM" id="SSF54001">
    <property type="entry name" value="Cysteine proteinases"/>
    <property type="match status" value="1"/>
</dbReference>
<organism evidence="6 7">
    <name type="scientific">Cicer arietinum</name>
    <name type="common">Chickpea</name>
    <name type="synonym">Garbanzo</name>
    <dbReference type="NCBI Taxonomy" id="3827"/>
    <lineage>
        <taxon>Eukaryota</taxon>
        <taxon>Viridiplantae</taxon>
        <taxon>Streptophyta</taxon>
        <taxon>Embryophyta</taxon>
        <taxon>Tracheophyta</taxon>
        <taxon>Spermatophyta</taxon>
        <taxon>Magnoliopsida</taxon>
        <taxon>eudicotyledons</taxon>
        <taxon>Gunneridae</taxon>
        <taxon>Pentapetalae</taxon>
        <taxon>rosids</taxon>
        <taxon>fabids</taxon>
        <taxon>Fabales</taxon>
        <taxon>Fabaceae</taxon>
        <taxon>Papilionoideae</taxon>
        <taxon>50 kb inversion clade</taxon>
        <taxon>NPAAA clade</taxon>
        <taxon>Hologalegina</taxon>
        <taxon>IRL clade</taxon>
        <taxon>Cicereae</taxon>
        <taxon>Cicer</taxon>
    </lineage>
</organism>
<keyword evidence="6" id="KW-1185">Reference proteome</keyword>
<dbReference type="PANTHER" id="PTHR46915">
    <property type="entry name" value="UBIQUITIN-LIKE PROTEASE 4-RELATED"/>
    <property type="match status" value="1"/>
</dbReference>
<dbReference type="GO" id="GO:0008234">
    <property type="term" value="F:cysteine-type peptidase activity"/>
    <property type="evidence" value="ECO:0007669"/>
    <property type="project" value="UniProtKB-KW"/>
</dbReference>
<keyword evidence="3" id="KW-0378">Hydrolase</keyword>
<dbReference type="Gene3D" id="3.40.395.10">
    <property type="entry name" value="Adenoviral Proteinase, Chain A"/>
    <property type="match status" value="1"/>
</dbReference>
<evidence type="ECO:0000313" key="7">
    <source>
        <dbReference type="RefSeq" id="XP_004501822.1"/>
    </source>
</evidence>
<reference evidence="7" key="2">
    <citation type="submission" date="2025-08" db="UniProtKB">
        <authorList>
            <consortium name="RefSeq"/>
        </authorList>
    </citation>
    <scope>IDENTIFICATION</scope>
    <source>
        <tissue evidence="7">Etiolated seedlings</tissue>
    </source>
</reference>
<proteinExistence type="inferred from homology"/>
<dbReference type="OrthoDB" id="1939479at2759"/>
<reference evidence="6" key="1">
    <citation type="journal article" date="2013" name="Nat. Biotechnol.">
        <title>Draft genome sequence of chickpea (Cicer arietinum) provides a resource for trait improvement.</title>
        <authorList>
            <person name="Varshney R.K."/>
            <person name="Song C."/>
            <person name="Saxena R.K."/>
            <person name="Azam S."/>
            <person name="Yu S."/>
            <person name="Sharpe A.G."/>
            <person name="Cannon S."/>
            <person name="Baek J."/>
            <person name="Rosen B.D."/>
            <person name="Tar'an B."/>
            <person name="Millan T."/>
            <person name="Zhang X."/>
            <person name="Ramsay L.D."/>
            <person name="Iwata A."/>
            <person name="Wang Y."/>
            <person name="Nelson W."/>
            <person name="Farmer A.D."/>
            <person name="Gaur P.M."/>
            <person name="Soderlund C."/>
            <person name="Penmetsa R.V."/>
            <person name="Xu C."/>
            <person name="Bharti A.K."/>
            <person name="He W."/>
            <person name="Winter P."/>
            <person name="Zhao S."/>
            <person name="Hane J.K."/>
            <person name="Carrasquilla-Garcia N."/>
            <person name="Condie J.A."/>
            <person name="Upadhyaya H.D."/>
            <person name="Luo M.C."/>
            <person name="Thudi M."/>
            <person name="Gowda C.L."/>
            <person name="Singh N.P."/>
            <person name="Lichtenzveig J."/>
            <person name="Gali K.K."/>
            <person name="Rubio J."/>
            <person name="Nadarajan N."/>
            <person name="Dolezel J."/>
            <person name="Bansal K.C."/>
            <person name="Xu X."/>
            <person name="Edwards D."/>
            <person name="Zhang G."/>
            <person name="Kahl G."/>
            <person name="Gil J."/>
            <person name="Singh K.B."/>
            <person name="Datta S.K."/>
            <person name="Jackson S.A."/>
            <person name="Wang J."/>
            <person name="Cook D.R."/>
        </authorList>
    </citation>
    <scope>NUCLEOTIDE SEQUENCE [LARGE SCALE GENOMIC DNA]</scope>
    <source>
        <strain evidence="6">cv. CDC Frontier</strain>
    </source>
</reference>
<evidence type="ECO:0000256" key="3">
    <source>
        <dbReference type="ARBA" id="ARBA00022801"/>
    </source>
</evidence>